<organism evidence="1">
    <name type="scientific">Bradyrhizobium barranii subsp. barranii</name>
    <dbReference type="NCBI Taxonomy" id="2823807"/>
    <lineage>
        <taxon>Bacteria</taxon>
        <taxon>Pseudomonadati</taxon>
        <taxon>Pseudomonadota</taxon>
        <taxon>Alphaproteobacteria</taxon>
        <taxon>Hyphomicrobiales</taxon>
        <taxon>Nitrobacteraceae</taxon>
        <taxon>Bradyrhizobium</taxon>
        <taxon>Bradyrhizobium barranii</taxon>
    </lineage>
</organism>
<evidence type="ECO:0000313" key="3">
    <source>
        <dbReference type="Proteomes" id="UP000664702"/>
    </source>
</evidence>
<dbReference type="RefSeq" id="WP_208085801.1">
    <property type="nucleotide sequence ID" value="NZ_CP086136.1"/>
</dbReference>
<accession>A0A939S496</accession>
<dbReference type="KEGG" id="bban:J4G43_018090"/>
<name>A0A939S496_9BRAD</name>
<gene>
    <name evidence="2" type="ORF">J4G43_018090</name>
    <name evidence="1" type="ORF">J4G43_20170</name>
</gene>
<dbReference type="EMBL" id="CP086136">
    <property type="protein sequence ID" value="UEM15950.1"/>
    <property type="molecule type" value="Genomic_DNA"/>
</dbReference>
<evidence type="ECO:0008006" key="4">
    <source>
        <dbReference type="Google" id="ProtNLM"/>
    </source>
</evidence>
<sequence>MPALAACTSKIYRPEGDTSGLRRIYNDASRVAVWACPMPQVSRIALDRAVGAAGYLLANHNTVYVGETKNGFSRVIDHLDDPTKNFAREVYVIVGYPDPWLDKLPVLYLQYRLWEIAQSMNYVVVTNLRDPQIPAVPEEKRAELERIVTDARVFLFDAGCRALDSNFDNQHSAMLAPEVEVDPIGPEDGDPMQIDVRVDPANSSERELLYTGIYARGYPHPERGFIVTAGSEVRNVVNPSAHKIITDRRKELRNKKVLVDIDGVGDRSRLIANVWFPSAAIAAKVVTGAHIGVRVWQPVRHPHTILIDA</sequence>
<dbReference type="EMBL" id="JAGEMI010000001">
    <property type="protein sequence ID" value="MBO1863141.1"/>
    <property type="molecule type" value="Genomic_DNA"/>
</dbReference>
<dbReference type="Proteomes" id="UP000664702">
    <property type="component" value="Chromosome"/>
</dbReference>
<reference evidence="1" key="1">
    <citation type="submission" date="2021-03" db="EMBL/GenBank/DDBJ databases">
        <title>Whole Genome Sequence of Bradyrhizobium sp. Strain 144S4.</title>
        <authorList>
            <person name="Bromfield E.S.P."/>
            <person name="Cloutier S."/>
        </authorList>
    </citation>
    <scope>NUCLEOTIDE SEQUENCE [LARGE SCALE GENOMIC DNA]</scope>
    <source>
        <strain evidence="1">144S4</strain>
    </source>
</reference>
<evidence type="ECO:0000313" key="1">
    <source>
        <dbReference type="EMBL" id="MBO1863141.1"/>
    </source>
</evidence>
<protein>
    <recommendedName>
        <fullName evidence="4">GIY-YIG domain-containing protein</fullName>
    </recommendedName>
</protein>
<evidence type="ECO:0000313" key="2">
    <source>
        <dbReference type="EMBL" id="UEM15950.1"/>
    </source>
</evidence>
<dbReference type="AlphaFoldDB" id="A0A939S496"/>
<reference evidence="2 3" key="2">
    <citation type="journal article" date="2022" name="Int. J. Syst. Evol. Microbiol.">
        <title>Strains of Bradyrhizobium barranii sp. nov. associated with legumes native to Canada are symbionts of soybeans and belong to different subspecies (subsp. barranii subsp. nov. and subsp. apii subsp. nov.) and symbiovars (sv. glycinearum and sv. septentrionale).</title>
        <authorList>
            <person name="Bromfield E.S.P."/>
            <person name="Cloutier S."/>
            <person name="Wasai-Hara S."/>
            <person name="Minamisawa K."/>
        </authorList>
    </citation>
    <scope>NUCLEOTIDE SEQUENCE [LARGE SCALE GENOMIC DNA]</scope>
    <source>
        <strain evidence="2 3">144S4</strain>
    </source>
</reference>
<proteinExistence type="predicted"/>